<dbReference type="PANTHER" id="PTHR28031">
    <property type="entry name" value="PROLINE-RICH PROTEIN HUA1"/>
    <property type="match status" value="1"/>
</dbReference>
<gene>
    <name evidence="2" type="ORF">KLLA0_A09757g</name>
</gene>
<evidence type="ECO:0000313" key="2">
    <source>
        <dbReference type="EMBL" id="CAH03014.1"/>
    </source>
</evidence>
<dbReference type="RefSeq" id="XP_451426.1">
    <property type="nucleotide sequence ID" value="XM_451426.1"/>
</dbReference>
<dbReference type="eggNOG" id="ENOG502S12N">
    <property type="taxonomic scope" value="Eukaryota"/>
</dbReference>
<dbReference type="InParanoid" id="Q6CXB3"/>
<feature type="compositionally biased region" description="Low complexity" evidence="1">
    <location>
        <begin position="53"/>
        <end position="74"/>
    </location>
</feature>
<dbReference type="HOGENOM" id="CLU_078573_1_0_1"/>
<reference evidence="2 3" key="1">
    <citation type="journal article" date="2004" name="Nature">
        <title>Genome evolution in yeasts.</title>
        <authorList>
            <consortium name="Genolevures"/>
            <person name="Dujon B."/>
            <person name="Sherman D."/>
            <person name="Fischer G."/>
            <person name="Durrens P."/>
            <person name="Casaregola S."/>
            <person name="Lafontaine I."/>
            <person name="de Montigny J."/>
            <person name="Marck C."/>
            <person name="Neuveglise C."/>
            <person name="Talla E."/>
            <person name="Goffard N."/>
            <person name="Frangeul L."/>
            <person name="Aigle M."/>
            <person name="Anthouard V."/>
            <person name="Babour A."/>
            <person name="Barbe V."/>
            <person name="Barnay S."/>
            <person name="Blanchin S."/>
            <person name="Beckerich J.M."/>
            <person name="Beyne E."/>
            <person name="Bleykasten C."/>
            <person name="Boisrame A."/>
            <person name="Boyer J."/>
            <person name="Cattolico L."/>
            <person name="Confanioleri F."/>
            <person name="de Daruvar A."/>
            <person name="Despons L."/>
            <person name="Fabre E."/>
            <person name="Fairhead C."/>
            <person name="Ferry-Dumazet H."/>
            <person name="Groppi A."/>
            <person name="Hantraye F."/>
            <person name="Hennequin C."/>
            <person name="Jauniaux N."/>
            <person name="Joyet P."/>
            <person name="Kachouri R."/>
            <person name="Kerrest A."/>
            <person name="Koszul R."/>
            <person name="Lemaire M."/>
            <person name="Lesur I."/>
            <person name="Ma L."/>
            <person name="Muller H."/>
            <person name="Nicaud J.M."/>
            <person name="Nikolski M."/>
            <person name="Oztas S."/>
            <person name="Ozier-Kalogeropoulos O."/>
            <person name="Pellenz S."/>
            <person name="Potier S."/>
            <person name="Richard G.F."/>
            <person name="Straub M.L."/>
            <person name="Suleau A."/>
            <person name="Swennene D."/>
            <person name="Tekaia F."/>
            <person name="Wesolowski-Louvel M."/>
            <person name="Westhof E."/>
            <person name="Wirth B."/>
            <person name="Zeniou-Meyer M."/>
            <person name="Zivanovic I."/>
            <person name="Bolotin-Fukuhara M."/>
            <person name="Thierry A."/>
            <person name="Bouchier C."/>
            <person name="Caudron B."/>
            <person name="Scarpelli C."/>
            <person name="Gaillardin C."/>
            <person name="Weissenbach J."/>
            <person name="Wincker P."/>
            <person name="Souciet J.L."/>
        </authorList>
    </citation>
    <scope>NUCLEOTIDE SEQUENCE [LARGE SCALE GENOMIC DNA]</scope>
    <source>
        <strain evidence="3">ATCC 8585 / CBS 2359 / DSM 70799 / NBRC 1267 / NRRL Y-1140 / WM37</strain>
    </source>
</reference>
<sequence>MKSESDIQPDEHLPSYDEVLRQDTAAASQQQQQLPPNPPPRPTQPPARPPRPSNAIPAYHHSTSTFSSSTSTSTGNKKLPWTYPPGYYCKKCGNTGTKIKTQQKCKKCWSKFYKPPPAQPPRPSAGPRPAFVYSNVTMPPQNFVINSAPIVVRPGDSRIGGMMCNNCNGTGRVRFFLDKEPCPVCYGLGRILTGPTY</sequence>
<dbReference type="OMA" id="GMVHFLF"/>
<dbReference type="GeneID" id="2896843"/>
<evidence type="ECO:0000313" key="3">
    <source>
        <dbReference type="Proteomes" id="UP000000598"/>
    </source>
</evidence>
<dbReference type="Proteomes" id="UP000000598">
    <property type="component" value="Chromosome A"/>
</dbReference>
<protein>
    <submittedName>
        <fullName evidence="2">KLLA0A09757p</fullName>
    </submittedName>
</protein>
<keyword evidence="3" id="KW-1185">Reference proteome</keyword>
<proteinExistence type="predicted"/>
<dbReference type="PaxDb" id="284590-Q6CXB3"/>
<organism evidence="2 3">
    <name type="scientific">Kluyveromyces lactis (strain ATCC 8585 / CBS 2359 / DSM 70799 / NBRC 1267 / NRRL Y-1140 / WM37)</name>
    <name type="common">Yeast</name>
    <name type="synonym">Candida sphaerica</name>
    <dbReference type="NCBI Taxonomy" id="284590"/>
    <lineage>
        <taxon>Eukaryota</taxon>
        <taxon>Fungi</taxon>
        <taxon>Dikarya</taxon>
        <taxon>Ascomycota</taxon>
        <taxon>Saccharomycotina</taxon>
        <taxon>Saccharomycetes</taxon>
        <taxon>Saccharomycetales</taxon>
        <taxon>Saccharomycetaceae</taxon>
        <taxon>Kluyveromyces</taxon>
    </lineage>
</organism>
<dbReference type="InterPro" id="IPR038910">
    <property type="entry name" value="Hua1-like"/>
</dbReference>
<dbReference type="Gene3D" id="6.20.20.10">
    <property type="match status" value="1"/>
</dbReference>
<evidence type="ECO:0000256" key="1">
    <source>
        <dbReference type="SAM" id="MobiDB-lite"/>
    </source>
</evidence>
<dbReference type="EMBL" id="CR382121">
    <property type="protein sequence ID" value="CAH03014.1"/>
    <property type="molecule type" value="Genomic_DNA"/>
</dbReference>
<feature type="compositionally biased region" description="Low complexity" evidence="1">
    <location>
        <begin position="24"/>
        <end position="34"/>
    </location>
</feature>
<dbReference type="AlphaFoldDB" id="Q6CXB3"/>
<dbReference type="KEGG" id="kla:KLLA0_A09757g"/>
<name>Q6CXB3_KLULA</name>
<dbReference type="FunCoup" id="Q6CXB3">
    <property type="interactions" value="60"/>
</dbReference>
<dbReference type="GO" id="GO:0005737">
    <property type="term" value="C:cytoplasm"/>
    <property type="evidence" value="ECO:0007669"/>
    <property type="project" value="TreeGrafter"/>
</dbReference>
<dbReference type="PANTHER" id="PTHR28031:SF1">
    <property type="entry name" value="PROLINE-RICH PROTEIN HUA1"/>
    <property type="match status" value="1"/>
</dbReference>
<dbReference type="STRING" id="284590.Q6CXB3"/>
<feature type="region of interest" description="Disordered" evidence="1">
    <location>
        <begin position="1"/>
        <end position="77"/>
    </location>
</feature>
<feature type="compositionally biased region" description="Pro residues" evidence="1">
    <location>
        <begin position="35"/>
        <end position="52"/>
    </location>
</feature>
<accession>Q6CXB3</accession>
<feature type="compositionally biased region" description="Basic and acidic residues" evidence="1">
    <location>
        <begin position="1"/>
        <end position="21"/>
    </location>
</feature>